<evidence type="ECO:0000313" key="3">
    <source>
        <dbReference type="EMBL" id="POO03040.1"/>
    </source>
</evidence>
<organism evidence="3 4">
    <name type="scientific">Trema orientale</name>
    <name type="common">Charcoal tree</name>
    <name type="synonym">Celtis orientalis</name>
    <dbReference type="NCBI Taxonomy" id="63057"/>
    <lineage>
        <taxon>Eukaryota</taxon>
        <taxon>Viridiplantae</taxon>
        <taxon>Streptophyta</taxon>
        <taxon>Embryophyta</taxon>
        <taxon>Tracheophyta</taxon>
        <taxon>Spermatophyta</taxon>
        <taxon>Magnoliopsida</taxon>
        <taxon>eudicotyledons</taxon>
        <taxon>Gunneridae</taxon>
        <taxon>Pentapetalae</taxon>
        <taxon>rosids</taxon>
        <taxon>fabids</taxon>
        <taxon>Rosales</taxon>
        <taxon>Cannabaceae</taxon>
        <taxon>Trema</taxon>
    </lineage>
</organism>
<comment type="caution">
    <text evidence="3">The sequence shown here is derived from an EMBL/GenBank/DDBJ whole genome shotgun (WGS) entry which is preliminary data.</text>
</comment>
<feature type="region of interest" description="Disordered" evidence="1">
    <location>
        <begin position="1"/>
        <end position="22"/>
    </location>
</feature>
<keyword evidence="2" id="KW-0472">Membrane</keyword>
<dbReference type="Proteomes" id="UP000237000">
    <property type="component" value="Unassembled WGS sequence"/>
</dbReference>
<evidence type="ECO:0000256" key="1">
    <source>
        <dbReference type="SAM" id="MobiDB-lite"/>
    </source>
</evidence>
<name>A0A2P5FZ14_TREOI</name>
<accession>A0A2P5FZ14</accession>
<evidence type="ECO:0000256" key="2">
    <source>
        <dbReference type="SAM" id="Phobius"/>
    </source>
</evidence>
<proteinExistence type="predicted"/>
<gene>
    <name evidence="3" type="ORF">TorRG33x02_011010</name>
</gene>
<keyword evidence="2" id="KW-0812">Transmembrane</keyword>
<feature type="transmembrane region" description="Helical" evidence="2">
    <location>
        <begin position="45"/>
        <end position="65"/>
    </location>
</feature>
<sequence length="79" mass="8538">MTWKNPHSPHAPPISLTRSSMGPERSINGMPWASAMVGLGLFSGAWMNAAVSISVTVPITMTGLLRANYFSSSLRCWSE</sequence>
<dbReference type="EMBL" id="JXTC01000003">
    <property type="protein sequence ID" value="POO03040.1"/>
    <property type="molecule type" value="Genomic_DNA"/>
</dbReference>
<keyword evidence="2" id="KW-1133">Transmembrane helix</keyword>
<dbReference type="InParanoid" id="A0A2P5FZ14"/>
<evidence type="ECO:0000313" key="4">
    <source>
        <dbReference type="Proteomes" id="UP000237000"/>
    </source>
</evidence>
<keyword evidence="4" id="KW-1185">Reference proteome</keyword>
<reference evidence="4" key="1">
    <citation type="submission" date="2016-06" db="EMBL/GenBank/DDBJ databases">
        <title>Parallel loss of symbiosis genes in relatives of nitrogen-fixing non-legume Parasponia.</title>
        <authorList>
            <person name="Van Velzen R."/>
            <person name="Holmer R."/>
            <person name="Bu F."/>
            <person name="Rutten L."/>
            <person name="Van Zeijl A."/>
            <person name="Liu W."/>
            <person name="Santuari L."/>
            <person name="Cao Q."/>
            <person name="Sharma T."/>
            <person name="Shen D."/>
            <person name="Roswanjaya Y."/>
            <person name="Wardhani T."/>
            <person name="Kalhor M.S."/>
            <person name="Jansen J."/>
            <person name="Van den Hoogen J."/>
            <person name="Gungor B."/>
            <person name="Hartog M."/>
            <person name="Hontelez J."/>
            <person name="Verver J."/>
            <person name="Yang W.-C."/>
            <person name="Schijlen E."/>
            <person name="Repin R."/>
            <person name="Schilthuizen M."/>
            <person name="Schranz E."/>
            <person name="Heidstra R."/>
            <person name="Miyata K."/>
            <person name="Fedorova E."/>
            <person name="Kohlen W."/>
            <person name="Bisseling T."/>
            <person name="Smit S."/>
            <person name="Geurts R."/>
        </authorList>
    </citation>
    <scope>NUCLEOTIDE SEQUENCE [LARGE SCALE GENOMIC DNA]</scope>
    <source>
        <strain evidence="4">cv. RG33-2</strain>
    </source>
</reference>
<dbReference type="AlphaFoldDB" id="A0A2P5FZ14"/>
<protein>
    <submittedName>
        <fullName evidence="3">Uncharacterized protein</fullName>
    </submittedName>
</protein>